<evidence type="ECO:0000313" key="6">
    <source>
        <dbReference type="EMBL" id="GFZ03589.1"/>
    </source>
</evidence>
<dbReference type="GO" id="GO:0008270">
    <property type="term" value="F:zinc ion binding"/>
    <property type="evidence" value="ECO:0007669"/>
    <property type="project" value="UniProtKB-KW"/>
</dbReference>
<sequence length="230" mass="25298">MGDHLVLRVDRLITPKSLQSLEGDEVPGASGEGSCSHTAGPSTSTIDIKDVEEHDDADEQEPLIQMVECRICQEEDSIKNLEVPCACNGSLKYAHRKCVQRWCNEKGDVTCEICHQAYNKQLHLVVHKLKLLRLMFCNKQSTNIATQFMWPFLATGCWFSSPMLHYGLGCQYIATSKAKTQEAAAAHTATEVAFMIQAGQHRGLQFTVAPAPAPAVTPGPTVNPHQEPVQ</sequence>
<dbReference type="AlphaFoldDB" id="A0A7J0FY17"/>
<dbReference type="InterPro" id="IPR033275">
    <property type="entry name" value="MARCH-like"/>
</dbReference>
<dbReference type="OrthoDB" id="264354at2759"/>
<dbReference type="SMART" id="SM00744">
    <property type="entry name" value="RINGv"/>
    <property type="match status" value="1"/>
</dbReference>
<evidence type="ECO:0000259" key="5">
    <source>
        <dbReference type="PROSITE" id="PS51292"/>
    </source>
</evidence>
<evidence type="ECO:0000313" key="7">
    <source>
        <dbReference type="Proteomes" id="UP000585474"/>
    </source>
</evidence>
<dbReference type="SUPFAM" id="SSF57850">
    <property type="entry name" value="RING/U-box"/>
    <property type="match status" value="1"/>
</dbReference>
<evidence type="ECO:0000256" key="2">
    <source>
        <dbReference type="ARBA" id="ARBA00022771"/>
    </source>
</evidence>
<dbReference type="PANTHER" id="PTHR23012:SF215">
    <property type="entry name" value="RING_FYVE_PHD ZINC FINGER SUPERFAMILY PROTEIN"/>
    <property type="match status" value="1"/>
</dbReference>
<reference evidence="6 7" key="1">
    <citation type="submission" date="2019-07" db="EMBL/GenBank/DDBJ databases">
        <title>De Novo Assembly of kiwifruit Actinidia rufa.</title>
        <authorList>
            <person name="Sugita-Konishi S."/>
            <person name="Sato K."/>
            <person name="Mori E."/>
            <person name="Abe Y."/>
            <person name="Kisaki G."/>
            <person name="Hamano K."/>
            <person name="Suezawa K."/>
            <person name="Otani M."/>
            <person name="Fukuda T."/>
            <person name="Manabe T."/>
            <person name="Gomi K."/>
            <person name="Tabuchi M."/>
            <person name="Akimitsu K."/>
            <person name="Kataoka I."/>
        </authorList>
    </citation>
    <scope>NUCLEOTIDE SEQUENCE [LARGE SCALE GENOMIC DNA]</scope>
    <source>
        <strain evidence="7">cv. Fuchu</strain>
    </source>
</reference>
<dbReference type="FunFam" id="3.30.40.10:FF:000146">
    <property type="entry name" value="RING/FYVE/PHD zinc finger protein"/>
    <property type="match status" value="1"/>
</dbReference>
<evidence type="ECO:0000256" key="3">
    <source>
        <dbReference type="ARBA" id="ARBA00022833"/>
    </source>
</evidence>
<dbReference type="InterPro" id="IPR011016">
    <property type="entry name" value="Znf_RING-CH"/>
</dbReference>
<protein>
    <submittedName>
        <fullName evidence="6">RING/FYVE/PHD zinc finger superfamily protein</fullName>
    </submittedName>
</protein>
<dbReference type="InterPro" id="IPR013083">
    <property type="entry name" value="Znf_RING/FYVE/PHD"/>
</dbReference>
<accession>A0A7J0FY17</accession>
<dbReference type="CDD" id="cd16495">
    <property type="entry name" value="RING_CH-C4HC3_MARCH"/>
    <property type="match status" value="1"/>
</dbReference>
<dbReference type="PANTHER" id="PTHR23012">
    <property type="entry name" value="RING/FYVE/PHD ZINC FINGER DOMAIN-CONTAINING"/>
    <property type="match status" value="1"/>
</dbReference>
<gene>
    <name evidence="6" type="ORF">Acr_16g0002130</name>
</gene>
<keyword evidence="2" id="KW-0863">Zinc-finger</keyword>
<keyword evidence="7" id="KW-1185">Reference proteome</keyword>
<dbReference type="GO" id="GO:0016567">
    <property type="term" value="P:protein ubiquitination"/>
    <property type="evidence" value="ECO:0007669"/>
    <property type="project" value="TreeGrafter"/>
</dbReference>
<organism evidence="6 7">
    <name type="scientific">Actinidia rufa</name>
    <dbReference type="NCBI Taxonomy" id="165716"/>
    <lineage>
        <taxon>Eukaryota</taxon>
        <taxon>Viridiplantae</taxon>
        <taxon>Streptophyta</taxon>
        <taxon>Embryophyta</taxon>
        <taxon>Tracheophyta</taxon>
        <taxon>Spermatophyta</taxon>
        <taxon>Magnoliopsida</taxon>
        <taxon>eudicotyledons</taxon>
        <taxon>Gunneridae</taxon>
        <taxon>Pentapetalae</taxon>
        <taxon>asterids</taxon>
        <taxon>Ericales</taxon>
        <taxon>Actinidiaceae</taxon>
        <taxon>Actinidia</taxon>
    </lineage>
</organism>
<feature type="domain" description="RING-CH-type" evidence="5">
    <location>
        <begin position="61"/>
        <end position="121"/>
    </location>
</feature>
<dbReference type="EMBL" id="BJWL01000016">
    <property type="protein sequence ID" value="GFZ03589.1"/>
    <property type="molecule type" value="Genomic_DNA"/>
</dbReference>
<dbReference type="Proteomes" id="UP000585474">
    <property type="component" value="Unassembled WGS sequence"/>
</dbReference>
<name>A0A7J0FY17_9ERIC</name>
<dbReference type="GO" id="GO:0004842">
    <property type="term" value="F:ubiquitin-protein transferase activity"/>
    <property type="evidence" value="ECO:0007669"/>
    <property type="project" value="TreeGrafter"/>
</dbReference>
<evidence type="ECO:0000256" key="4">
    <source>
        <dbReference type="SAM" id="MobiDB-lite"/>
    </source>
</evidence>
<feature type="region of interest" description="Disordered" evidence="4">
    <location>
        <begin position="20"/>
        <end position="47"/>
    </location>
</feature>
<evidence type="ECO:0000256" key="1">
    <source>
        <dbReference type="ARBA" id="ARBA00022723"/>
    </source>
</evidence>
<feature type="compositionally biased region" description="Polar residues" evidence="4">
    <location>
        <begin position="33"/>
        <end position="46"/>
    </location>
</feature>
<dbReference type="PROSITE" id="PS51292">
    <property type="entry name" value="ZF_RING_CH"/>
    <property type="match status" value="1"/>
</dbReference>
<keyword evidence="3" id="KW-0862">Zinc</keyword>
<proteinExistence type="predicted"/>
<comment type="caution">
    <text evidence="6">The sequence shown here is derived from an EMBL/GenBank/DDBJ whole genome shotgun (WGS) entry which is preliminary data.</text>
</comment>
<dbReference type="Pfam" id="PF12906">
    <property type="entry name" value="RINGv"/>
    <property type="match status" value="1"/>
</dbReference>
<dbReference type="Gene3D" id="3.30.40.10">
    <property type="entry name" value="Zinc/RING finger domain, C3HC4 (zinc finger)"/>
    <property type="match status" value="1"/>
</dbReference>
<dbReference type="GO" id="GO:0016020">
    <property type="term" value="C:membrane"/>
    <property type="evidence" value="ECO:0007669"/>
    <property type="project" value="TreeGrafter"/>
</dbReference>
<keyword evidence="1" id="KW-0479">Metal-binding</keyword>